<comment type="pathway">
    <text evidence="5">Porphyrin-containing compound metabolism; protoheme biosynthesis; protoheme from protoporphyrin-IX: step 1/1.</text>
</comment>
<comment type="caution">
    <text evidence="7">The sequence shown here is derived from an EMBL/GenBank/DDBJ whole genome shotgun (WGS) entry which is preliminary data.</text>
</comment>
<dbReference type="InterPro" id="IPR033659">
    <property type="entry name" value="Ferrochelatase_N"/>
</dbReference>
<keyword evidence="2 5" id="KW-0350">Heme biosynthesis</keyword>
<keyword evidence="3 5" id="KW-0456">Lyase</keyword>
<comment type="subcellular location">
    <subcellularLocation>
        <location evidence="5">Cytoplasm</location>
    </subcellularLocation>
</comment>
<comment type="function">
    <text evidence="5">Catalyzes the ferrous insertion into protoporphyrin IX.</text>
</comment>
<dbReference type="SUPFAM" id="SSF53800">
    <property type="entry name" value="Chelatase"/>
    <property type="match status" value="1"/>
</dbReference>
<dbReference type="GO" id="GO:0005737">
    <property type="term" value="C:cytoplasm"/>
    <property type="evidence" value="ECO:0007669"/>
    <property type="project" value="UniProtKB-SubCell"/>
</dbReference>
<evidence type="ECO:0000256" key="1">
    <source>
        <dbReference type="ARBA" id="ARBA00023004"/>
    </source>
</evidence>
<dbReference type="Proteomes" id="UP001596447">
    <property type="component" value="Unassembled WGS sequence"/>
</dbReference>
<name>A0ABD5Z361_9EURY</name>
<dbReference type="AlphaFoldDB" id="A0ABD5Z361"/>
<keyword evidence="5" id="KW-0963">Cytoplasm</keyword>
<gene>
    <name evidence="5 7" type="primary">hemH</name>
    <name evidence="7" type="ORF">ACFQJ9_09445</name>
</gene>
<accession>A0ABD5Z361</accession>
<comment type="catalytic activity">
    <reaction evidence="5">
        <text>heme b + 2 H(+) = protoporphyrin IX + Fe(2+)</text>
        <dbReference type="Rhea" id="RHEA:22584"/>
        <dbReference type="ChEBI" id="CHEBI:15378"/>
        <dbReference type="ChEBI" id="CHEBI:29033"/>
        <dbReference type="ChEBI" id="CHEBI:57306"/>
        <dbReference type="ChEBI" id="CHEBI:60344"/>
        <dbReference type="EC" id="4.98.1.1"/>
    </reaction>
</comment>
<reference evidence="7 8" key="1">
    <citation type="journal article" date="2019" name="Int. J. Syst. Evol. Microbiol.">
        <title>The Global Catalogue of Microorganisms (GCM) 10K type strain sequencing project: providing services to taxonomists for standard genome sequencing and annotation.</title>
        <authorList>
            <consortium name="The Broad Institute Genomics Platform"/>
            <consortium name="The Broad Institute Genome Sequencing Center for Infectious Disease"/>
            <person name="Wu L."/>
            <person name="Ma J."/>
        </authorList>
    </citation>
    <scope>NUCLEOTIDE SEQUENCE [LARGE SCALE GENOMIC DNA]</scope>
    <source>
        <strain evidence="7 8">XZGYJ-43</strain>
    </source>
</reference>
<evidence type="ECO:0000256" key="4">
    <source>
        <dbReference type="ARBA" id="ARBA00023244"/>
    </source>
</evidence>
<evidence type="ECO:0000256" key="2">
    <source>
        <dbReference type="ARBA" id="ARBA00023133"/>
    </source>
</evidence>
<protein>
    <recommendedName>
        <fullName evidence="5">Ferrochelatase</fullName>
        <ecNumber evidence="5">4.98.1.1</ecNumber>
    </recommendedName>
    <alternativeName>
        <fullName evidence="5">Heme synthase</fullName>
    </alternativeName>
    <alternativeName>
        <fullName evidence="5">Protoheme ferro-lyase</fullName>
    </alternativeName>
</protein>
<keyword evidence="4 5" id="KW-0627">Porphyrin biosynthesis</keyword>
<dbReference type="PANTHER" id="PTHR11108">
    <property type="entry name" value="FERROCHELATASE"/>
    <property type="match status" value="1"/>
</dbReference>
<dbReference type="NCBIfam" id="TIGR00109">
    <property type="entry name" value="hemH"/>
    <property type="match status" value="1"/>
</dbReference>
<dbReference type="CDD" id="cd00419">
    <property type="entry name" value="Ferrochelatase_C"/>
    <property type="match status" value="1"/>
</dbReference>
<dbReference type="PANTHER" id="PTHR11108:SF1">
    <property type="entry name" value="FERROCHELATASE, MITOCHONDRIAL"/>
    <property type="match status" value="1"/>
</dbReference>
<dbReference type="GO" id="GO:0006783">
    <property type="term" value="P:heme biosynthetic process"/>
    <property type="evidence" value="ECO:0007669"/>
    <property type="project" value="UniProtKB-UniRule"/>
</dbReference>
<evidence type="ECO:0000313" key="7">
    <source>
        <dbReference type="EMBL" id="MFC7199633.1"/>
    </source>
</evidence>
<dbReference type="HAMAP" id="MF_00323">
    <property type="entry name" value="Ferrochelatase"/>
    <property type="match status" value="1"/>
</dbReference>
<feature type="binding site" evidence="5">
    <location>
        <position position="274"/>
    </location>
    <ligand>
        <name>Fe(2+)</name>
        <dbReference type="ChEBI" id="CHEBI:29033"/>
    </ligand>
</feature>
<sequence>MTTGIAVLNFGEPAEPEREAVVGYLERIFLANMEIEGDTTPEEARERARSLAERRVPALLEEYEEIAGSPLNAHAEAQAELLEAELTDRGYDVTTYRGFQFMDPFVEDAAEAAHDDGVDQLVGLPLYPLCGPSTTVQALEELSAALDDLEWSPAYHEITGWHTHSAYLRLRADAIRRVLDQNGLELGEETRLVFSAHGTPTYYLDEGSRYVQYVEEYADVVNKMLGSPGYELGYQNHANRDVEWTQPDVEEVVENLDAERIVVDPMSFMHEQSETLSELDIELREEAEEQGMEFFRVPVPYDDERFIDLLADLVEPFVADFDPEYYGFQSCMCRDDPNAMCLNAGRNARAEREK</sequence>
<dbReference type="GO" id="GO:0046872">
    <property type="term" value="F:metal ion binding"/>
    <property type="evidence" value="ECO:0007669"/>
    <property type="project" value="UniProtKB-KW"/>
</dbReference>
<evidence type="ECO:0000256" key="6">
    <source>
        <dbReference type="RuleBase" id="RU004185"/>
    </source>
</evidence>
<dbReference type="InterPro" id="IPR033644">
    <property type="entry name" value="Ferrochelatase_C"/>
</dbReference>
<keyword evidence="8" id="KW-1185">Reference proteome</keyword>
<comment type="similarity">
    <text evidence="5 6">Belongs to the ferrochelatase family.</text>
</comment>
<evidence type="ECO:0000256" key="3">
    <source>
        <dbReference type="ARBA" id="ARBA00023239"/>
    </source>
</evidence>
<dbReference type="EMBL" id="JBHTAR010000011">
    <property type="protein sequence ID" value="MFC7199633.1"/>
    <property type="molecule type" value="Genomic_DNA"/>
</dbReference>
<dbReference type="CDD" id="cd03411">
    <property type="entry name" value="Ferrochelatase_N"/>
    <property type="match status" value="1"/>
</dbReference>
<dbReference type="RefSeq" id="WP_279529562.1">
    <property type="nucleotide sequence ID" value="NZ_CP122312.1"/>
</dbReference>
<organism evidence="7 8">
    <name type="scientific">Halospeciosus flavus</name>
    <dbReference type="NCBI Taxonomy" id="3032283"/>
    <lineage>
        <taxon>Archaea</taxon>
        <taxon>Methanobacteriati</taxon>
        <taxon>Methanobacteriota</taxon>
        <taxon>Stenosarchaea group</taxon>
        <taxon>Halobacteria</taxon>
        <taxon>Halobacteriales</taxon>
        <taxon>Halobacteriaceae</taxon>
        <taxon>Halospeciosus</taxon>
    </lineage>
</organism>
<dbReference type="EC" id="4.98.1.1" evidence="5"/>
<dbReference type="Gene3D" id="3.40.50.1400">
    <property type="match status" value="2"/>
</dbReference>
<dbReference type="InterPro" id="IPR001015">
    <property type="entry name" value="Ferrochelatase"/>
</dbReference>
<proteinExistence type="inferred from homology"/>
<keyword evidence="5" id="KW-0479">Metal-binding</keyword>
<evidence type="ECO:0000313" key="8">
    <source>
        <dbReference type="Proteomes" id="UP001596447"/>
    </source>
</evidence>
<keyword evidence="1 5" id="KW-0408">Iron</keyword>
<feature type="binding site" evidence="5">
    <location>
        <position position="197"/>
    </location>
    <ligand>
        <name>Fe(2+)</name>
        <dbReference type="ChEBI" id="CHEBI:29033"/>
    </ligand>
</feature>
<dbReference type="Pfam" id="PF00762">
    <property type="entry name" value="Ferrochelatase"/>
    <property type="match status" value="1"/>
</dbReference>
<dbReference type="GO" id="GO:0004325">
    <property type="term" value="F:ferrochelatase activity"/>
    <property type="evidence" value="ECO:0007669"/>
    <property type="project" value="UniProtKB-UniRule"/>
</dbReference>
<evidence type="ECO:0000256" key="5">
    <source>
        <dbReference type="HAMAP-Rule" id="MF_00323"/>
    </source>
</evidence>